<gene>
    <name evidence="1" type="ORF">CEXT_684331</name>
</gene>
<evidence type="ECO:0000313" key="2">
    <source>
        <dbReference type="Proteomes" id="UP001054945"/>
    </source>
</evidence>
<comment type="caution">
    <text evidence="1">The sequence shown here is derived from an EMBL/GenBank/DDBJ whole genome shotgun (WGS) entry which is preliminary data.</text>
</comment>
<dbReference type="EMBL" id="BPLR01000085">
    <property type="protein sequence ID" value="GIY92034.1"/>
    <property type="molecule type" value="Genomic_DNA"/>
</dbReference>
<organism evidence="1 2">
    <name type="scientific">Caerostris extrusa</name>
    <name type="common">Bark spider</name>
    <name type="synonym">Caerostris bankana</name>
    <dbReference type="NCBI Taxonomy" id="172846"/>
    <lineage>
        <taxon>Eukaryota</taxon>
        <taxon>Metazoa</taxon>
        <taxon>Ecdysozoa</taxon>
        <taxon>Arthropoda</taxon>
        <taxon>Chelicerata</taxon>
        <taxon>Arachnida</taxon>
        <taxon>Araneae</taxon>
        <taxon>Araneomorphae</taxon>
        <taxon>Entelegynae</taxon>
        <taxon>Araneoidea</taxon>
        <taxon>Araneidae</taxon>
        <taxon>Caerostris</taxon>
    </lineage>
</organism>
<dbReference type="AlphaFoldDB" id="A0AAV4XBR4"/>
<sequence>MNFYKIKCKIKKFFTISSKSRLFSKFETDKRFCDNFLSAQLFLAPLPSHPTGREENFDEILQTIIPGPPPETILTRADFLCPADKNKHIKFLVGRKEGRKGGRTKRFLGKEKCQTIPVSPLTFYPAGAINAPQTDLWGHR</sequence>
<name>A0AAV4XBR4_CAEEX</name>
<protein>
    <submittedName>
        <fullName evidence="1">Uncharacterized protein</fullName>
    </submittedName>
</protein>
<accession>A0AAV4XBR4</accession>
<reference evidence="1 2" key="1">
    <citation type="submission" date="2021-06" db="EMBL/GenBank/DDBJ databases">
        <title>Caerostris extrusa draft genome.</title>
        <authorList>
            <person name="Kono N."/>
            <person name="Arakawa K."/>
        </authorList>
    </citation>
    <scope>NUCLEOTIDE SEQUENCE [LARGE SCALE GENOMIC DNA]</scope>
</reference>
<dbReference type="Proteomes" id="UP001054945">
    <property type="component" value="Unassembled WGS sequence"/>
</dbReference>
<evidence type="ECO:0000313" key="1">
    <source>
        <dbReference type="EMBL" id="GIY92034.1"/>
    </source>
</evidence>
<keyword evidence="2" id="KW-1185">Reference proteome</keyword>
<proteinExistence type="predicted"/>